<dbReference type="Proteomes" id="UP001358586">
    <property type="component" value="Chromosome 11"/>
</dbReference>
<gene>
    <name evidence="1" type="ORF">PVK06_040273</name>
</gene>
<evidence type="ECO:0000313" key="1">
    <source>
        <dbReference type="EMBL" id="KAK5785669.1"/>
    </source>
</evidence>
<name>A0ABR0N7T8_GOSAR</name>
<reference evidence="1 2" key="1">
    <citation type="submission" date="2023-03" db="EMBL/GenBank/DDBJ databases">
        <title>WGS of Gossypium arboreum.</title>
        <authorList>
            <person name="Yu D."/>
        </authorList>
    </citation>
    <scope>NUCLEOTIDE SEQUENCE [LARGE SCALE GENOMIC DNA]</scope>
    <source>
        <tissue evidence="1">Leaf</tissue>
    </source>
</reference>
<organism evidence="1 2">
    <name type="scientific">Gossypium arboreum</name>
    <name type="common">Tree cotton</name>
    <name type="synonym">Gossypium nanking</name>
    <dbReference type="NCBI Taxonomy" id="29729"/>
    <lineage>
        <taxon>Eukaryota</taxon>
        <taxon>Viridiplantae</taxon>
        <taxon>Streptophyta</taxon>
        <taxon>Embryophyta</taxon>
        <taxon>Tracheophyta</taxon>
        <taxon>Spermatophyta</taxon>
        <taxon>Magnoliopsida</taxon>
        <taxon>eudicotyledons</taxon>
        <taxon>Gunneridae</taxon>
        <taxon>Pentapetalae</taxon>
        <taxon>rosids</taxon>
        <taxon>malvids</taxon>
        <taxon>Malvales</taxon>
        <taxon>Malvaceae</taxon>
        <taxon>Malvoideae</taxon>
        <taxon>Gossypium</taxon>
    </lineage>
</organism>
<sequence length="181" mass="20626">MYLELTLELCSTFHVQDIMTNFDDPGTIQFRLDGLLRQLSVPEFGIALGLYIEEFMDENDHDTLCRHIHYSPSKCWYALVPNLATYDPIRSKASALSPSLRYLHAILAQTLIGGRKSTDVSTLTTRTFYWPPDKATSEGGHLHWPLRDLTGTALRAPQHSSPMILPYSYWPDVPTRHLKHA</sequence>
<comment type="caution">
    <text evidence="1">The sequence shown here is derived from an EMBL/GenBank/DDBJ whole genome shotgun (WGS) entry which is preliminary data.</text>
</comment>
<evidence type="ECO:0000313" key="2">
    <source>
        <dbReference type="Proteomes" id="UP001358586"/>
    </source>
</evidence>
<dbReference type="EMBL" id="JARKNE010000011">
    <property type="protein sequence ID" value="KAK5785669.1"/>
    <property type="molecule type" value="Genomic_DNA"/>
</dbReference>
<protein>
    <submittedName>
        <fullName evidence="1">Uncharacterized protein</fullName>
    </submittedName>
</protein>
<accession>A0ABR0N7T8</accession>
<keyword evidence="2" id="KW-1185">Reference proteome</keyword>
<proteinExistence type="predicted"/>